<dbReference type="Proteomes" id="UP000030758">
    <property type="component" value="Unassembled WGS sequence"/>
</dbReference>
<accession>A0A085LNU8</accession>
<reference evidence="1 3" key="1">
    <citation type="journal article" date="2014" name="Nat. Genet.">
        <title>Genome and transcriptome of the porcine whipworm Trichuris suis.</title>
        <authorList>
            <person name="Jex A.R."/>
            <person name="Nejsum P."/>
            <person name="Schwarz E.M."/>
            <person name="Hu L."/>
            <person name="Young N.D."/>
            <person name="Hall R.S."/>
            <person name="Korhonen P.K."/>
            <person name="Liao S."/>
            <person name="Thamsborg S."/>
            <person name="Xia J."/>
            <person name="Xu P."/>
            <person name="Wang S."/>
            <person name="Scheerlinck J.P."/>
            <person name="Hofmann A."/>
            <person name="Sternberg P.W."/>
            <person name="Wang J."/>
            <person name="Gasser R.B."/>
        </authorList>
    </citation>
    <scope>NUCLEOTIDE SEQUENCE [LARGE SCALE GENOMIC DNA]</scope>
    <source>
        <strain evidence="2">DCEP-RM93F</strain>
        <strain evidence="1">DCEP-RM93M</strain>
    </source>
</reference>
<keyword evidence="3" id="KW-1185">Reference proteome</keyword>
<name>A0A085LNU8_9BILA</name>
<gene>
    <name evidence="1" type="ORF">M513_12499</name>
    <name evidence="2" type="ORF">M514_12499</name>
</gene>
<proteinExistence type="predicted"/>
<dbReference type="AlphaFoldDB" id="A0A085LNU8"/>
<protein>
    <submittedName>
        <fullName evidence="1">Uncharacterized protein</fullName>
    </submittedName>
</protein>
<evidence type="ECO:0000313" key="2">
    <source>
        <dbReference type="EMBL" id="KFD61498.1"/>
    </source>
</evidence>
<evidence type="ECO:0000313" key="1">
    <source>
        <dbReference type="EMBL" id="KFD46644.1"/>
    </source>
</evidence>
<dbReference type="EMBL" id="KL367621">
    <property type="protein sequence ID" value="KFD61498.1"/>
    <property type="molecule type" value="Genomic_DNA"/>
</dbReference>
<dbReference type="EMBL" id="KL363360">
    <property type="protein sequence ID" value="KFD46644.1"/>
    <property type="molecule type" value="Genomic_DNA"/>
</dbReference>
<sequence length="84" mass="9092">MVDAIIAPKRPLDFDFIIGMSGIAALGGVTVGGEGQVRFGTESPTICASSDTRIHIDKKDFATYHPVTHFWTVAWKWSNGFPPG</sequence>
<organism evidence="1 3">
    <name type="scientific">Trichuris suis</name>
    <name type="common">pig whipworm</name>
    <dbReference type="NCBI Taxonomy" id="68888"/>
    <lineage>
        <taxon>Eukaryota</taxon>
        <taxon>Metazoa</taxon>
        <taxon>Ecdysozoa</taxon>
        <taxon>Nematoda</taxon>
        <taxon>Enoplea</taxon>
        <taxon>Dorylaimia</taxon>
        <taxon>Trichinellida</taxon>
        <taxon>Trichuridae</taxon>
        <taxon>Trichuris</taxon>
    </lineage>
</organism>
<evidence type="ECO:0000313" key="3">
    <source>
        <dbReference type="Proteomes" id="UP000030764"/>
    </source>
</evidence>
<dbReference type="Proteomes" id="UP000030764">
    <property type="component" value="Unassembled WGS sequence"/>
</dbReference>